<reference evidence="1" key="3">
    <citation type="submission" date="2025-09" db="UniProtKB">
        <authorList>
            <consortium name="Ensembl"/>
        </authorList>
    </citation>
    <scope>IDENTIFICATION</scope>
</reference>
<name>H2YLW4_CIOSA</name>
<evidence type="ECO:0000313" key="1">
    <source>
        <dbReference type="Ensembl" id="ENSCSAVP00000006316.1"/>
    </source>
</evidence>
<dbReference type="HOGENOM" id="CLU_1786221_0_0_1"/>
<protein>
    <submittedName>
        <fullName evidence="1">Uncharacterized protein</fullName>
    </submittedName>
</protein>
<dbReference type="InParanoid" id="H2YLW4"/>
<evidence type="ECO:0000313" key="2">
    <source>
        <dbReference type="Proteomes" id="UP000007875"/>
    </source>
</evidence>
<organism evidence="1 2">
    <name type="scientific">Ciona savignyi</name>
    <name type="common">Pacific transparent sea squirt</name>
    <dbReference type="NCBI Taxonomy" id="51511"/>
    <lineage>
        <taxon>Eukaryota</taxon>
        <taxon>Metazoa</taxon>
        <taxon>Chordata</taxon>
        <taxon>Tunicata</taxon>
        <taxon>Ascidiacea</taxon>
        <taxon>Phlebobranchia</taxon>
        <taxon>Cionidae</taxon>
        <taxon>Ciona</taxon>
    </lineage>
</organism>
<keyword evidence="2" id="KW-1185">Reference proteome</keyword>
<dbReference type="Proteomes" id="UP000007875">
    <property type="component" value="Unassembled WGS sequence"/>
</dbReference>
<proteinExistence type="predicted"/>
<reference evidence="2" key="1">
    <citation type="submission" date="2003-08" db="EMBL/GenBank/DDBJ databases">
        <authorList>
            <person name="Birren B."/>
            <person name="Nusbaum C."/>
            <person name="Abebe A."/>
            <person name="Abouelleil A."/>
            <person name="Adekoya E."/>
            <person name="Ait-zahra M."/>
            <person name="Allen N."/>
            <person name="Allen T."/>
            <person name="An P."/>
            <person name="Anderson M."/>
            <person name="Anderson S."/>
            <person name="Arachchi H."/>
            <person name="Armbruster J."/>
            <person name="Bachantsang P."/>
            <person name="Baldwin J."/>
            <person name="Barry A."/>
            <person name="Bayul T."/>
            <person name="Blitshsteyn B."/>
            <person name="Bloom T."/>
            <person name="Blye J."/>
            <person name="Boguslavskiy L."/>
            <person name="Borowsky M."/>
            <person name="Boukhgalter B."/>
            <person name="Brunache A."/>
            <person name="Butler J."/>
            <person name="Calixte N."/>
            <person name="Calvo S."/>
            <person name="Camarata J."/>
            <person name="Campo K."/>
            <person name="Chang J."/>
            <person name="Cheshatsang Y."/>
            <person name="Citroen M."/>
            <person name="Collymore A."/>
            <person name="Considine T."/>
            <person name="Cook A."/>
            <person name="Cooke P."/>
            <person name="Corum B."/>
            <person name="Cuomo C."/>
            <person name="David R."/>
            <person name="Dawoe T."/>
            <person name="Degray S."/>
            <person name="Dodge S."/>
            <person name="Dooley K."/>
            <person name="Dorje P."/>
            <person name="Dorjee K."/>
            <person name="Dorris L."/>
            <person name="Duffey N."/>
            <person name="Dupes A."/>
            <person name="Elkins T."/>
            <person name="Engels R."/>
            <person name="Erickson J."/>
            <person name="Farina A."/>
            <person name="Faro S."/>
            <person name="Ferreira P."/>
            <person name="Fischer H."/>
            <person name="Fitzgerald M."/>
            <person name="Foley K."/>
            <person name="Gage D."/>
            <person name="Galagan J."/>
            <person name="Gearin G."/>
            <person name="Gnerre S."/>
            <person name="Gnirke A."/>
            <person name="Goyette A."/>
            <person name="Graham J."/>
            <person name="Grandbois E."/>
            <person name="Gyaltsen K."/>
            <person name="Hafez N."/>
            <person name="Hagopian D."/>
            <person name="Hagos B."/>
            <person name="Hall J."/>
            <person name="Hatcher B."/>
            <person name="Heller A."/>
            <person name="Higgins H."/>
            <person name="Honan T."/>
            <person name="Horn A."/>
            <person name="Houde N."/>
            <person name="Hughes L."/>
            <person name="Hulme W."/>
            <person name="Husby E."/>
            <person name="Iliev I."/>
            <person name="Jaffe D."/>
            <person name="Jones C."/>
            <person name="Kamal M."/>
            <person name="Kamat A."/>
            <person name="Kamvysselis M."/>
            <person name="Karlsson E."/>
            <person name="Kells C."/>
            <person name="Kieu A."/>
            <person name="Kisner P."/>
            <person name="Kodira C."/>
            <person name="Kulbokas E."/>
            <person name="Labutti K."/>
            <person name="Lama D."/>
            <person name="Landers T."/>
            <person name="Leger J."/>
            <person name="Levine S."/>
            <person name="Lewis D."/>
            <person name="Lewis T."/>
            <person name="Lindblad-toh K."/>
            <person name="Liu X."/>
            <person name="Lokyitsang T."/>
            <person name="Lokyitsang Y."/>
            <person name="Lucien O."/>
            <person name="Lui A."/>
            <person name="Ma L.J."/>
            <person name="Mabbitt R."/>
            <person name="Macdonald J."/>
            <person name="Maclean C."/>
            <person name="Major J."/>
            <person name="Manning J."/>
            <person name="Marabella R."/>
            <person name="Maru K."/>
            <person name="Matthews C."/>
            <person name="Mauceli E."/>
            <person name="Mccarthy M."/>
            <person name="Mcdonough S."/>
            <person name="Mcghee T."/>
            <person name="Meldrim J."/>
            <person name="Meneus L."/>
            <person name="Mesirov J."/>
            <person name="Mihalev A."/>
            <person name="Mihova T."/>
            <person name="Mikkelsen T."/>
            <person name="Mlenga V."/>
            <person name="Moru K."/>
            <person name="Mozes J."/>
            <person name="Mulrain L."/>
            <person name="Munson G."/>
            <person name="Naylor J."/>
            <person name="Newes C."/>
            <person name="Nguyen C."/>
            <person name="Nguyen N."/>
            <person name="Nguyen T."/>
            <person name="Nicol R."/>
            <person name="Nielsen C."/>
            <person name="Nizzari M."/>
            <person name="Norbu C."/>
            <person name="Norbu N."/>
            <person name="O'donnell P."/>
            <person name="Okoawo O."/>
            <person name="O'leary S."/>
            <person name="Omotosho B."/>
            <person name="O'neill K."/>
            <person name="Osman S."/>
            <person name="Parker S."/>
            <person name="Perrin D."/>
            <person name="Phunkhang P."/>
            <person name="Piqani B."/>
            <person name="Purcell S."/>
            <person name="Rachupka T."/>
            <person name="Ramasamy U."/>
            <person name="Rameau R."/>
            <person name="Ray V."/>
            <person name="Raymond C."/>
            <person name="Retta R."/>
            <person name="Richardson S."/>
            <person name="Rise C."/>
            <person name="Rodriguez J."/>
            <person name="Rogers J."/>
            <person name="Rogov P."/>
            <person name="Rutman M."/>
            <person name="Schupbach R."/>
            <person name="Seaman C."/>
            <person name="Settipalli S."/>
            <person name="Sharpe T."/>
            <person name="Sheridan J."/>
            <person name="Sherpa N."/>
            <person name="Shi J."/>
            <person name="Smirnov S."/>
            <person name="Smith C."/>
            <person name="Sougnez C."/>
            <person name="Spencer B."/>
            <person name="Stalker J."/>
            <person name="Stange-thomann N."/>
            <person name="Stavropoulos S."/>
            <person name="Stetson K."/>
            <person name="Stone C."/>
            <person name="Stone S."/>
            <person name="Stubbs M."/>
            <person name="Talamas J."/>
            <person name="Tchuinga P."/>
            <person name="Tenzing P."/>
            <person name="Tesfaye S."/>
            <person name="Theodore J."/>
            <person name="Thoulutsang Y."/>
            <person name="Topham K."/>
            <person name="Towey S."/>
            <person name="Tsamla T."/>
            <person name="Tsomo N."/>
            <person name="Vallee D."/>
            <person name="Vassiliev H."/>
            <person name="Venkataraman V."/>
            <person name="Vinson J."/>
            <person name="Vo A."/>
            <person name="Wade C."/>
            <person name="Wang S."/>
            <person name="Wangchuk T."/>
            <person name="Wangdi T."/>
            <person name="Whittaker C."/>
            <person name="Wilkinson J."/>
            <person name="Wu Y."/>
            <person name="Wyman D."/>
            <person name="Yadav S."/>
            <person name="Yang S."/>
            <person name="Yang X."/>
            <person name="Yeager S."/>
            <person name="Yee E."/>
            <person name="Young G."/>
            <person name="Zainoun J."/>
            <person name="Zembeck L."/>
            <person name="Zimmer A."/>
            <person name="Zody M."/>
            <person name="Lander E."/>
        </authorList>
    </citation>
    <scope>NUCLEOTIDE SEQUENCE [LARGE SCALE GENOMIC DNA]</scope>
</reference>
<dbReference type="AlphaFoldDB" id="H2YLW4"/>
<accession>H2YLW4</accession>
<reference evidence="1" key="2">
    <citation type="submission" date="2025-08" db="UniProtKB">
        <authorList>
            <consortium name="Ensembl"/>
        </authorList>
    </citation>
    <scope>IDENTIFICATION</scope>
</reference>
<sequence length="145" mass="17419">MFNIIKLCRTTLHMPSWSTILCRQYTDLREYQTMSQYSDIAYIDQNYLAQYVRSSYLMLASDNVLHENPFLTKFRKQVGGFAVASSLNRPAKDQRNRSNFIFDNERPEDQEETNSNQPVIIYNRYLSKEEWKQIYCDYNQEEILR</sequence>
<dbReference type="Ensembl" id="ENSCSAVT00000006395.1">
    <property type="protein sequence ID" value="ENSCSAVP00000006316.1"/>
    <property type="gene ID" value="ENSCSAVG00000003782.1"/>
</dbReference>